<proteinExistence type="predicted"/>
<reference evidence="1" key="1">
    <citation type="journal article" date="2003" name="Genome Biol.">
        <title>An integrated gene annotation and transcriptional profiling approach towards the full gene content of the Drosophila genome.</title>
        <authorList>
            <person name="Hild M."/>
            <person name="Beckmann B."/>
            <person name="Haas S.A."/>
            <person name="Koch B."/>
            <person name="Solovyev V."/>
            <person name="Busold C."/>
            <person name="Fellenberg K."/>
            <person name="Boutros M."/>
            <person name="Vingron M."/>
            <person name="Sauer F."/>
            <person name="Hoheisel J.D."/>
            <person name="Paro R."/>
        </authorList>
    </citation>
    <scope>NUCLEOTIDE SEQUENCE</scope>
</reference>
<organism evidence="1">
    <name type="scientific">Drosophila melanogaster</name>
    <name type="common">Fruit fly</name>
    <dbReference type="NCBI Taxonomy" id="7227"/>
    <lineage>
        <taxon>Eukaryota</taxon>
        <taxon>Metazoa</taxon>
        <taxon>Ecdysozoa</taxon>
        <taxon>Arthropoda</taxon>
        <taxon>Hexapoda</taxon>
        <taxon>Insecta</taxon>
        <taxon>Pterygota</taxon>
        <taxon>Neoptera</taxon>
        <taxon>Endopterygota</taxon>
        <taxon>Diptera</taxon>
        <taxon>Brachycera</taxon>
        <taxon>Muscomorpha</taxon>
        <taxon>Ephydroidea</taxon>
        <taxon>Drosophilidae</taxon>
        <taxon>Drosophila</taxon>
        <taxon>Sophophora</taxon>
    </lineage>
</organism>
<protein>
    <submittedName>
        <fullName evidence="1">HDC09254</fullName>
    </submittedName>
</protein>
<dbReference type="EMBL" id="BK002021">
    <property type="protein sequence ID" value="DAA02866.1"/>
    <property type="molecule type" value="Genomic_DNA"/>
</dbReference>
<name>Q6ILJ5_DROME</name>
<accession>Q6ILJ5</accession>
<dbReference type="AlphaFoldDB" id="Q6ILJ5"/>
<sequence>MVSHIDSFDKKLWRKWANVRQQRRKKNMSGTFEIAGKTCNCFSLFIVQWQKAERSTKRQDTVAGIRRGIKDAGDVQPDPGESPCSGRKIIRACQVGTHCAQDPETQKGVGKFGEGGGKSESGYCLPATTTGGFCFCPSGFSYPFIHPTHLGTSCCNSSCVGSSLP</sequence>
<evidence type="ECO:0000313" key="1">
    <source>
        <dbReference type="EMBL" id="DAA02866.1"/>
    </source>
</evidence>
<gene>
    <name evidence="1" type="ORF">HDC09254</name>
</gene>